<organism evidence="1 2">
    <name type="scientific">Pleuronectes platessa</name>
    <name type="common">European plaice</name>
    <dbReference type="NCBI Taxonomy" id="8262"/>
    <lineage>
        <taxon>Eukaryota</taxon>
        <taxon>Metazoa</taxon>
        <taxon>Chordata</taxon>
        <taxon>Craniata</taxon>
        <taxon>Vertebrata</taxon>
        <taxon>Euteleostomi</taxon>
        <taxon>Actinopterygii</taxon>
        <taxon>Neopterygii</taxon>
        <taxon>Teleostei</taxon>
        <taxon>Neoteleostei</taxon>
        <taxon>Acanthomorphata</taxon>
        <taxon>Carangaria</taxon>
        <taxon>Pleuronectiformes</taxon>
        <taxon>Pleuronectoidei</taxon>
        <taxon>Pleuronectidae</taxon>
        <taxon>Pleuronectes</taxon>
    </lineage>
</organism>
<evidence type="ECO:0000313" key="1">
    <source>
        <dbReference type="EMBL" id="CAB1460716.1"/>
    </source>
</evidence>
<sequence length="68" mass="7406">MSWTDCQRIMGLTQDCCSQIKSTSSAVLACSQALSTAHIRGATIQSDLIHQDRLGPLSRPMVDSCDYC</sequence>
<dbReference type="AlphaFoldDB" id="A0A9N7VYN0"/>
<protein>
    <submittedName>
        <fullName evidence="1">Uncharacterized protein</fullName>
    </submittedName>
</protein>
<name>A0A9N7VYN0_PLEPL</name>
<dbReference type="Proteomes" id="UP001153269">
    <property type="component" value="Unassembled WGS sequence"/>
</dbReference>
<proteinExistence type="predicted"/>
<gene>
    <name evidence="1" type="ORF">PLEPLA_LOCUS48588</name>
</gene>
<comment type="caution">
    <text evidence="1">The sequence shown here is derived from an EMBL/GenBank/DDBJ whole genome shotgun (WGS) entry which is preliminary data.</text>
</comment>
<reference evidence="1" key="1">
    <citation type="submission" date="2020-03" db="EMBL/GenBank/DDBJ databases">
        <authorList>
            <person name="Weist P."/>
        </authorList>
    </citation>
    <scope>NUCLEOTIDE SEQUENCE</scope>
</reference>
<dbReference type="EMBL" id="CADEAL010004491">
    <property type="protein sequence ID" value="CAB1460716.1"/>
    <property type="molecule type" value="Genomic_DNA"/>
</dbReference>
<keyword evidence="2" id="KW-1185">Reference proteome</keyword>
<accession>A0A9N7VYN0</accession>
<evidence type="ECO:0000313" key="2">
    <source>
        <dbReference type="Proteomes" id="UP001153269"/>
    </source>
</evidence>